<feature type="transmembrane region" description="Helical" evidence="5">
    <location>
        <begin position="195"/>
        <end position="215"/>
    </location>
</feature>
<proteinExistence type="predicted"/>
<dbReference type="Pfam" id="PF01740">
    <property type="entry name" value="STAS"/>
    <property type="match status" value="1"/>
</dbReference>
<dbReference type="CDD" id="cd07042">
    <property type="entry name" value="STAS_SulP_like_sulfate_transporter"/>
    <property type="match status" value="1"/>
</dbReference>
<protein>
    <submittedName>
        <fullName evidence="7">Sulfate permease, SulP family</fullName>
    </submittedName>
</protein>
<evidence type="ECO:0000256" key="4">
    <source>
        <dbReference type="ARBA" id="ARBA00023136"/>
    </source>
</evidence>
<dbReference type="InterPro" id="IPR011547">
    <property type="entry name" value="SLC26A/SulP_dom"/>
</dbReference>
<dbReference type="OrthoDB" id="9771198at2"/>
<feature type="transmembrane region" description="Helical" evidence="5">
    <location>
        <begin position="165"/>
        <end position="183"/>
    </location>
</feature>
<dbReference type="GO" id="GO:0055085">
    <property type="term" value="P:transmembrane transport"/>
    <property type="evidence" value="ECO:0007669"/>
    <property type="project" value="InterPro"/>
</dbReference>
<name>A0A1I0ATC5_9GAMM</name>
<evidence type="ECO:0000313" key="7">
    <source>
        <dbReference type="EMBL" id="SES97444.1"/>
    </source>
</evidence>
<feature type="transmembrane region" description="Helical" evidence="5">
    <location>
        <begin position="90"/>
        <end position="110"/>
    </location>
</feature>
<accession>A0A1I0ATC5</accession>
<dbReference type="Pfam" id="PF00916">
    <property type="entry name" value="Sulfate_transp"/>
    <property type="match status" value="1"/>
</dbReference>
<evidence type="ECO:0000256" key="2">
    <source>
        <dbReference type="ARBA" id="ARBA00022692"/>
    </source>
</evidence>
<evidence type="ECO:0000256" key="1">
    <source>
        <dbReference type="ARBA" id="ARBA00004141"/>
    </source>
</evidence>
<keyword evidence="2 5" id="KW-0812">Transmembrane</keyword>
<feature type="transmembrane region" description="Helical" evidence="5">
    <location>
        <begin position="117"/>
        <end position="135"/>
    </location>
</feature>
<feature type="transmembrane region" description="Helical" evidence="5">
    <location>
        <begin position="367"/>
        <end position="398"/>
    </location>
</feature>
<dbReference type="InterPro" id="IPR002645">
    <property type="entry name" value="STAS_dom"/>
</dbReference>
<feature type="transmembrane region" description="Helical" evidence="5">
    <location>
        <begin position="336"/>
        <end position="355"/>
    </location>
</feature>
<organism evidence="7 8">
    <name type="scientific">Thorsellia anophelis DSM 18579</name>
    <dbReference type="NCBI Taxonomy" id="1123402"/>
    <lineage>
        <taxon>Bacteria</taxon>
        <taxon>Pseudomonadati</taxon>
        <taxon>Pseudomonadota</taxon>
        <taxon>Gammaproteobacteria</taxon>
        <taxon>Enterobacterales</taxon>
        <taxon>Thorselliaceae</taxon>
        <taxon>Thorsellia</taxon>
    </lineage>
</organism>
<feature type="domain" description="STAS" evidence="6">
    <location>
        <begin position="422"/>
        <end position="536"/>
    </location>
</feature>
<keyword evidence="4 5" id="KW-0472">Membrane</keyword>
<dbReference type="PROSITE" id="PS50801">
    <property type="entry name" value="STAS"/>
    <property type="match status" value="1"/>
</dbReference>
<sequence>MFKKFTITRGDLFGGITAGIVALPLCLAFGVASGLGAEAGLYGGIFVGIMASIFGGTPVQITGPTAPMTLIASTVVIGNTLPSGEINLPSVLMVFLLAGGFQVLFGVLRLGQFIRYLPYPVISGLMTGIGIIILAQQIFPLLGMSAPASDFLTILLSINQLSNGFNLSAAGLALATIILIYTLPRLTKVVPPTLIALIVLTSIAVVFHLSVPMIGEIPSGLPKPILPVFILTDIKLIIIAALQLAFLGAIDSLSTSLVADNMTKTQHNSNQELIGQGIGNMTSAIFGGIPAAGAFVRTAINIRSGARHASSGVIHGLFLLAVLLGLSGIVQYIPNAVLASILVTAGLGIIDYRSLKHIRRAPKSDVIVMLLVIVLTIFVDMIAAVAIGMIVASLIFMAKIATLAEQNTTLVVADDTPWADELALKEDLRKQIIFKHITGPLFFGFVSSFRASASTITEGKLFVLRMEKVNYLDQSGLYALHDVIVDSQAAGLTVCIVGLAENLVERLEMIQIIPGILHKSFVFENFEYFSKALPQILESNQSDRFN</sequence>
<keyword evidence="3 5" id="KW-1133">Transmembrane helix</keyword>
<feature type="transmembrane region" description="Helical" evidence="5">
    <location>
        <begin position="236"/>
        <end position="258"/>
    </location>
</feature>
<comment type="subcellular location">
    <subcellularLocation>
        <location evidence="1">Membrane</location>
        <topology evidence="1">Multi-pass membrane protein</topology>
    </subcellularLocation>
</comment>
<gene>
    <name evidence="7" type="ORF">SAMN02583745_01048</name>
</gene>
<feature type="transmembrane region" description="Helical" evidence="5">
    <location>
        <begin position="12"/>
        <end position="33"/>
    </location>
</feature>
<feature type="transmembrane region" description="Helical" evidence="5">
    <location>
        <begin position="278"/>
        <end position="300"/>
    </location>
</feature>
<reference evidence="8" key="1">
    <citation type="submission" date="2016-10" db="EMBL/GenBank/DDBJ databases">
        <authorList>
            <person name="Varghese N."/>
            <person name="Submissions S."/>
        </authorList>
    </citation>
    <scope>NUCLEOTIDE SEQUENCE [LARGE SCALE GENOMIC DNA]</scope>
    <source>
        <strain evidence="8">DSM 18579</strain>
    </source>
</reference>
<dbReference type="PANTHER" id="PTHR11814">
    <property type="entry name" value="SULFATE TRANSPORTER"/>
    <property type="match status" value="1"/>
</dbReference>
<evidence type="ECO:0000256" key="5">
    <source>
        <dbReference type="SAM" id="Phobius"/>
    </source>
</evidence>
<dbReference type="GO" id="GO:0016020">
    <property type="term" value="C:membrane"/>
    <property type="evidence" value="ECO:0007669"/>
    <property type="project" value="UniProtKB-SubCell"/>
</dbReference>
<dbReference type="AlphaFoldDB" id="A0A1I0ATC5"/>
<dbReference type="STRING" id="1123402.SAMN02583745_01048"/>
<feature type="transmembrane region" description="Helical" evidence="5">
    <location>
        <begin position="39"/>
        <end position="59"/>
    </location>
</feature>
<dbReference type="Proteomes" id="UP000242642">
    <property type="component" value="Unassembled WGS sequence"/>
</dbReference>
<dbReference type="InterPro" id="IPR001902">
    <property type="entry name" value="SLC26A/SulP_fam"/>
</dbReference>
<keyword evidence="8" id="KW-1185">Reference proteome</keyword>
<evidence type="ECO:0000259" key="6">
    <source>
        <dbReference type="PROSITE" id="PS50801"/>
    </source>
</evidence>
<dbReference type="InterPro" id="IPR036513">
    <property type="entry name" value="STAS_dom_sf"/>
</dbReference>
<dbReference type="Gene3D" id="3.30.750.24">
    <property type="entry name" value="STAS domain"/>
    <property type="match status" value="1"/>
</dbReference>
<dbReference type="EMBL" id="FOHV01000006">
    <property type="protein sequence ID" value="SES97444.1"/>
    <property type="molecule type" value="Genomic_DNA"/>
</dbReference>
<feature type="transmembrane region" description="Helical" evidence="5">
    <location>
        <begin position="312"/>
        <end position="330"/>
    </location>
</feature>
<evidence type="ECO:0000256" key="3">
    <source>
        <dbReference type="ARBA" id="ARBA00022989"/>
    </source>
</evidence>
<dbReference type="SUPFAM" id="SSF52091">
    <property type="entry name" value="SpoIIaa-like"/>
    <property type="match status" value="1"/>
</dbReference>
<dbReference type="RefSeq" id="WP_093318364.1">
    <property type="nucleotide sequence ID" value="NZ_FOHV01000006.1"/>
</dbReference>
<evidence type="ECO:0000313" key="8">
    <source>
        <dbReference type="Proteomes" id="UP000242642"/>
    </source>
</evidence>